<evidence type="ECO:0000313" key="6">
    <source>
        <dbReference type="EMBL" id="XDT72280.1"/>
    </source>
</evidence>
<comment type="similarity">
    <text evidence="3">Belongs to the RimP family.</text>
</comment>
<evidence type="ECO:0000259" key="5">
    <source>
        <dbReference type="Pfam" id="PF17384"/>
    </source>
</evidence>
<dbReference type="InterPro" id="IPR028998">
    <property type="entry name" value="RimP_C"/>
</dbReference>
<dbReference type="Gene3D" id="2.30.30.180">
    <property type="entry name" value="Ribosome maturation factor RimP, C-terminal domain"/>
    <property type="match status" value="1"/>
</dbReference>
<gene>
    <name evidence="3 6" type="primary">rimP</name>
    <name evidence="6" type="ORF">AAIA72_16015</name>
</gene>
<dbReference type="Pfam" id="PF02576">
    <property type="entry name" value="RimP_N"/>
    <property type="match status" value="1"/>
</dbReference>
<dbReference type="HAMAP" id="MF_01077">
    <property type="entry name" value="RimP"/>
    <property type="match status" value="1"/>
</dbReference>
<dbReference type="InterPro" id="IPR035956">
    <property type="entry name" value="RimP_N_sf"/>
</dbReference>
<dbReference type="Gene3D" id="3.30.300.70">
    <property type="entry name" value="RimP-like superfamily, N-terminal"/>
    <property type="match status" value="1"/>
</dbReference>
<dbReference type="InterPro" id="IPR003728">
    <property type="entry name" value="Ribosome_maturation_RimP"/>
</dbReference>
<dbReference type="Pfam" id="PF17384">
    <property type="entry name" value="DUF150_C"/>
    <property type="match status" value="1"/>
</dbReference>
<dbReference type="GO" id="GO:0006412">
    <property type="term" value="P:translation"/>
    <property type="evidence" value="ECO:0007669"/>
    <property type="project" value="TreeGrafter"/>
</dbReference>
<organism evidence="6">
    <name type="scientific">Thermohahella caldifontis</name>
    <dbReference type="NCBI Taxonomy" id="3142973"/>
    <lineage>
        <taxon>Bacteria</taxon>
        <taxon>Pseudomonadati</taxon>
        <taxon>Pseudomonadota</taxon>
        <taxon>Gammaproteobacteria</taxon>
        <taxon>Oceanospirillales</taxon>
        <taxon>Hahellaceae</taxon>
        <taxon>Thermohahella</taxon>
    </lineage>
</organism>
<feature type="domain" description="Ribosome maturation factor RimP C-terminal" evidence="5">
    <location>
        <begin position="88"/>
        <end position="149"/>
    </location>
</feature>
<name>A0AB39UVR7_9GAMM</name>
<dbReference type="FunFam" id="3.30.300.70:FF:000001">
    <property type="entry name" value="Ribosome maturation factor RimP"/>
    <property type="match status" value="1"/>
</dbReference>
<comment type="subcellular location">
    <subcellularLocation>
        <location evidence="3">Cytoplasm</location>
    </subcellularLocation>
</comment>
<sequence length="161" mass="18422">MARKDDLVELIRPVVEGLGYIFWGLDYLSQGHRSLLRIFIDSEDGVTIDDCEKVSRQISGILDVEDPIKNEYTLEVSSPGWDRPLYEPWQYRQYVGETISLRLSAPFEGRRKYKGVLTCVEDTDEIGLYVDGEEYVFPVEWIEKANIVPRTDGPATEVSGK</sequence>
<dbReference type="PANTHER" id="PTHR33867:SF1">
    <property type="entry name" value="RIBOSOME MATURATION FACTOR RIMP"/>
    <property type="match status" value="1"/>
</dbReference>
<evidence type="ECO:0000256" key="3">
    <source>
        <dbReference type="HAMAP-Rule" id="MF_01077"/>
    </source>
</evidence>
<dbReference type="NCBIfam" id="NF000927">
    <property type="entry name" value="PRK00092.1-1"/>
    <property type="match status" value="1"/>
</dbReference>
<dbReference type="GO" id="GO:0000028">
    <property type="term" value="P:ribosomal small subunit assembly"/>
    <property type="evidence" value="ECO:0007669"/>
    <property type="project" value="TreeGrafter"/>
</dbReference>
<dbReference type="PANTHER" id="PTHR33867">
    <property type="entry name" value="RIBOSOME MATURATION FACTOR RIMP"/>
    <property type="match status" value="1"/>
</dbReference>
<feature type="domain" description="Ribosome maturation factor RimP N-terminal" evidence="4">
    <location>
        <begin position="10"/>
        <end position="82"/>
    </location>
</feature>
<dbReference type="SUPFAM" id="SSF75420">
    <property type="entry name" value="YhbC-like, N-terminal domain"/>
    <property type="match status" value="1"/>
</dbReference>
<evidence type="ECO:0000256" key="2">
    <source>
        <dbReference type="ARBA" id="ARBA00022517"/>
    </source>
</evidence>
<dbReference type="InterPro" id="IPR036847">
    <property type="entry name" value="RimP_C_sf"/>
</dbReference>
<comment type="function">
    <text evidence="3">Required for maturation of 30S ribosomal subunits.</text>
</comment>
<dbReference type="GO" id="GO:0005829">
    <property type="term" value="C:cytosol"/>
    <property type="evidence" value="ECO:0007669"/>
    <property type="project" value="TreeGrafter"/>
</dbReference>
<dbReference type="SUPFAM" id="SSF74942">
    <property type="entry name" value="YhbC-like, C-terminal domain"/>
    <property type="match status" value="1"/>
</dbReference>
<evidence type="ECO:0000256" key="1">
    <source>
        <dbReference type="ARBA" id="ARBA00022490"/>
    </source>
</evidence>
<reference evidence="6" key="1">
    <citation type="submission" date="2024-05" db="EMBL/GenBank/DDBJ databases">
        <title>Genome sequencing of novel strain.</title>
        <authorList>
            <person name="Ganbat D."/>
            <person name="Ganbat S."/>
            <person name="Lee S.-J."/>
        </authorList>
    </citation>
    <scope>NUCLEOTIDE SEQUENCE</scope>
    <source>
        <strain evidence="6">SMD15-11</strain>
    </source>
</reference>
<dbReference type="KEGG" id="tcd:AAIA72_16015"/>
<keyword evidence="2 3" id="KW-0690">Ribosome biogenesis</keyword>
<protein>
    <recommendedName>
        <fullName evidence="3">Ribosome maturation factor RimP</fullName>
    </recommendedName>
</protein>
<dbReference type="InterPro" id="IPR028989">
    <property type="entry name" value="RimP_N"/>
</dbReference>
<evidence type="ECO:0000259" key="4">
    <source>
        <dbReference type="Pfam" id="PF02576"/>
    </source>
</evidence>
<accession>A0AB39UVR7</accession>
<dbReference type="RefSeq" id="WP_369601291.1">
    <property type="nucleotide sequence ID" value="NZ_CP154858.1"/>
</dbReference>
<proteinExistence type="inferred from homology"/>
<dbReference type="CDD" id="cd01734">
    <property type="entry name" value="YlxS_C"/>
    <property type="match status" value="1"/>
</dbReference>
<keyword evidence="1 3" id="KW-0963">Cytoplasm</keyword>
<dbReference type="EMBL" id="CP154858">
    <property type="protein sequence ID" value="XDT72280.1"/>
    <property type="molecule type" value="Genomic_DNA"/>
</dbReference>
<dbReference type="AlphaFoldDB" id="A0AB39UVR7"/>